<protein>
    <submittedName>
        <fullName evidence="1">Uncharacterized protein</fullName>
    </submittedName>
</protein>
<dbReference type="AlphaFoldDB" id="A0A397VNG3"/>
<proteinExistence type="predicted"/>
<keyword evidence="2" id="KW-1185">Reference proteome</keyword>
<sequence length="118" mass="13722">MATFKFHIARKCPNAPMEAQLFYFKELTKDDENQSNKKRKADPKNKEDILKYVENREISSKRQDYLENGMCRAFACAGVSFNVAGNEIFRAWLQDLRPGFDIPSPKTLAERIFNKQLV</sequence>
<dbReference type="Proteomes" id="UP000266673">
    <property type="component" value="Unassembled WGS sequence"/>
</dbReference>
<reference evidence="1 2" key="1">
    <citation type="submission" date="2018-06" db="EMBL/GenBank/DDBJ databases">
        <title>Comparative genomics reveals the genomic features of Rhizophagus irregularis, R. cerebriforme, R. diaphanum and Gigaspora rosea, and their symbiotic lifestyle signature.</title>
        <authorList>
            <person name="Morin E."/>
            <person name="San Clemente H."/>
            <person name="Chen E.C.H."/>
            <person name="De La Providencia I."/>
            <person name="Hainaut M."/>
            <person name="Kuo A."/>
            <person name="Kohler A."/>
            <person name="Murat C."/>
            <person name="Tang N."/>
            <person name="Roy S."/>
            <person name="Loubradou J."/>
            <person name="Henrissat B."/>
            <person name="Grigoriev I.V."/>
            <person name="Corradi N."/>
            <person name="Roux C."/>
            <person name="Martin F.M."/>
        </authorList>
    </citation>
    <scope>NUCLEOTIDE SEQUENCE [LARGE SCALE GENOMIC DNA]</scope>
    <source>
        <strain evidence="1 2">DAOM 194757</strain>
    </source>
</reference>
<accession>A0A397VNG3</accession>
<dbReference type="OrthoDB" id="2410582at2759"/>
<evidence type="ECO:0000313" key="1">
    <source>
        <dbReference type="EMBL" id="RIB24065.1"/>
    </source>
</evidence>
<dbReference type="EMBL" id="QKWP01000232">
    <property type="protein sequence ID" value="RIB24065.1"/>
    <property type="molecule type" value="Genomic_DNA"/>
</dbReference>
<organism evidence="1 2">
    <name type="scientific">Gigaspora rosea</name>
    <dbReference type="NCBI Taxonomy" id="44941"/>
    <lineage>
        <taxon>Eukaryota</taxon>
        <taxon>Fungi</taxon>
        <taxon>Fungi incertae sedis</taxon>
        <taxon>Mucoromycota</taxon>
        <taxon>Glomeromycotina</taxon>
        <taxon>Glomeromycetes</taxon>
        <taxon>Diversisporales</taxon>
        <taxon>Gigasporaceae</taxon>
        <taxon>Gigaspora</taxon>
    </lineage>
</organism>
<gene>
    <name evidence="1" type="ORF">C2G38_2032200</name>
</gene>
<comment type="caution">
    <text evidence="1">The sequence shown here is derived from an EMBL/GenBank/DDBJ whole genome shotgun (WGS) entry which is preliminary data.</text>
</comment>
<name>A0A397VNG3_9GLOM</name>
<evidence type="ECO:0000313" key="2">
    <source>
        <dbReference type="Proteomes" id="UP000266673"/>
    </source>
</evidence>